<dbReference type="PANTHER" id="PTHR30026">
    <property type="entry name" value="OUTER MEMBRANE PROTEIN TOLC"/>
    <property type="match status" value="1"/>
</dbReference>
<evidence type="ECO:0000256" key="8">
    <source>
        <dbReference type="SAM" id="Coils"/>
    </source>
</evidence>
<evidence type="ECO:0000256" key="4">
    <source>
        <dbReference type="ARBA" id="ARBA00022452"/>
    </source>
</evidence>
<gene>
    <name evidence="10" type="ORF">SAMN04488068_1491</name>
</gene>
<evidence type="ECO:0000256" key="1">
    <source>
        <dbReference type="ARBA" id="ARBA00004442"/>
    </source>
</evidence>
<keyword evidence="7" id="KW-0998">Cell outer membrane</keyword>
<dbReference type="RefSeq" id="WP_139250159.1">
    <property type="nucleotide sequence ID" value="NZ_FQWZ01000003.1"/>
</dbReference>
<keyword evidence="8" id="KW-0175">Coiled coil</keyword>
<dbReference type="OrthoDB" id="5607838at2"/>
<dbReference type="PANTHER" id="PTHR30026:SF20">
    <property type="entry name" value="OUTER MEMBRANE PROTEIN TOLC"/>
    <property type="match status" value="1"/>
</dbReference>
<dbReference type="GO" id="GO:0015288">
    <property type="term" value="F:porin activity"/>
    <property type="evidence" value="ECO:0007669"/>
    <property type="project" value="TreeGrafter"/>
</dbReference>
<keyword evidence="11" id="KW-1185">Reference proteome</keyword>
<dbReference type="EMBL" id="FQWZ01000003">
    <property type="protein sequence ID" value="SHG81339.1"/>
    <property type="molecule type" value="Genomic_DNA"/>
</dbReference>
<dbReference type="InterPro" id="IPR003423">
    <property type="entry name" value="OMP_efflux"/>
</dbReference>
<evidence type="ECO:0000256" key="6">
    <source>
        <dbReference type="ARBA" id="ARBA00023136"/>
    </source>
</evidence>
<comment type="similarity">
    <text evidence="2">Belongs to the outer membrane factor (OMF) (TC 1.B.17) family.</text>
</comment>
<organism evidence="10 11">
    <name type="scientific">Hydrocarboniphaga daqingensis</name>
    <dbReference type="NCBI Taxonomy" id="490188"/>
    <lineage>
        <taxon>Bacteria</taxon>
        <taxon>Pseudomonadati</taxon>
        <taxon>Pseudomonadota</taxon>
        <taxon>Gammaproteobacteria</taxon>
        <taxon>Nevskiales</taxon>
        <taxon>Nevskiaceae</taxon>
        <taxon>Hydrocarboniphaga</taxon>
    </lineage>
</organism>
<evidence type="ECO:0000256" key="2">
    <source>
        <dbReference type="ARBA" id="ARBA00007613"/>
    </source>
</evidence>
<evidence type="ECO:0000313" key="10">
    <source>
        <dbReference type="EMBL" id="SHG81339.1"/>
    </source>
</evidence>
<evidence type="ECO:0000256" key="5">
    <source>
        <dbReference type="ARBA" id="ARBA00022692"/>
    </source>
</evidence>
<feature type="signal peptide" evidence="9">
    <location>
        <begin position="1"/>
        <end position="21"/>
    </location>
</feature>
<evidence type="ECO:0000256" key="7">
    <source>
        <dbReference type="ARBA" id="ARBA00023237"/>
    </source>
</evidence>
<evidence type="ECO:0000256" key="9">
    <source>
        <dbReference type="SAM" id="SignalP"/>
    </source>
</evidence>
<protein>
    <submittedName>
        <fullName evidence="10">Outer membrane protein TolC</fullName>
    </submittedName>
</protein>
<dbReference type="GO" id="GO:0009279">
    <property type="term" value="C:cell outer membrane"/>
    <property type="evidence" value="ECO:0007669"/>
    <property type="project" value="UniProtKB-SubCell"/>
</dbReference>
<dbReference type="Gene3D" id="1.20.1600.10">
    <property type="entry name" value="Outer membrane efflux proteins (OEP)"/>
    <property type="match status" value="1"/>
</dbReference>
<keyword evidence="9" id="KW-0732">Signal</keyword>
<evidence type="ECO:0000256" key="3">
    <source>
        <dbReference type="ARBA" id="ARBA00022448"/>
    </source>
</evidence>
<dbReference type="InterPro" id="IPR051906">
    <property type="entry name" value="TolC-like"/>
</dbReference>
<name>A0A1M5MWN9_9GAMM</name>
<dbReference type="Proteomes" id="UP000199758">
    <property type="component" value="Unassembled WGS sequence"/>
</dbReference>
<accession>A0A1M5MWN9</accession>
<dbReference type="AlphaFoldDB" id="A0A1M5MWN9"/>
<feature type="coiled-coil region" evidence="8">
    <location>
        <begin position="308"/>
        <end position="342"/>
    </location>
</feature>
<dbReference type="GO" id="GO:1990281">
    <property type="term" value="C:efflux pump complex"/>
    <property type="evidence" value="ECO:0007669"/>
    <property type="project" value="TreeGrafter"/>
</dbReference>
<comment type="subcellular location">
    <subcellularLocation>
        <location evidence="1">Cell outer membrane</location>
    </subcellularLocation>
</comment>
<feature type="chain" id="PRO_5012657691" evidence="9">
    <location>
        <begin position="22"/>
        <end position="432"/>
    </location>
</feature>
<proteinExistence type="inferred from homology"/>
<evidence type="ECO:0000313" key="11">
    <source>
        <dbReference type="Proteomes" id="UP000199758"/>
    </source>
</evidence>
<keyword evidence="3" id="KW-0813">Transport</keyword>
<keyword evidence="4" id="KW-1134">Transmembrane beta strand</keyword>
<sequence length="432" mass="47645">MKPNYRSVLAAAWLIAGTATAADDGRAPAAAAGLTMQDAAQQAVQHQPLLDELDARARAERESAIAARQLPDPSLMAGVSNLPVDTADAYSLRRDSDTQLQIGLNQELTRGRKRALRGDVGDARAAGYAIERRATERSVRRDAALAWLALWRNLRIVELAQANHVQAQTQAAAVQIALESNRATQAELLAARIEAGRMRDAVAAAEQSVDHARFLLSRWIGDLAFGPISEVLPAAVEPPSMEQTVSRVQSHPLLTERRNQLETAQRQAELARASYAPDWRVQVGYAHRPDFSEMATLQFGVDLPVFTHQRQDRTLAAAQAQAEAAEHAIDDSRRQLEAEARLNHHDWLRLQQRLRDYDETLLPQAQQRIDAALAAWSAGQSALTTLLDARRAALELQMTRVDLQYDFSQHAIQLQYLGAYDSAGDGVENPYE</sequence>
<reference evidence="10 11" key="1">
    <citation type="submission" date="2016-11" db="EMBL/GenBank/DDBJ databases">
        <authorList>
            <person name="Jaros S."/>
            <person name="Januszkiewicz K."/>
            <person name="Wedrychowicz H."/>
        </authorList>
    </citation>
    <scope>NUCLEOTIDE SEQUENCE [LARGE SCALE GENOMIC DNA]</scope>
    <source>
        <strain evidence="10 11">CGMCC 1.7049</strain>
    </source>
</reference>
<dbReference type="STRING" id="490188.SAMN04488068_1491"/>
<dbReference type="GO" id="GO:0015562">
    <property type="term" value="F:efflux transmembrane transporter activity"/>
    <property type="evidence" value="ECO:0007669"/>
    <property type="project" value="InterPro"/>
</dbReference>
<keyword evidence="6" id="KW-0472">Membrane</keyword>
<keyword evidence="5" id="KW-0812">Transmembrane</keyword>
<dbReference type="SUPFAM" id="SSF56954">
    <property type="entry name" value="Outer membrane efflux proteins (OEP)"/>
    <property type="match status" value="1"/>
</dbReference>
<dbReference type="Pfam" id="PF02321">
    <property type="entry name" value="OEP"/>
    <property type="match status" value="1"/>
</dbReference>